<dbReference type="RefSeq" id="WP_238202814.1">
    <property type="nucleotide sequence ID" value="NZ_JBHTND010000029.1"/>
</dbReference>
<feature type="transmembrane region" description="Helical" evidence="1">
    <location>
        <begin position="42"/>
        <end position="61"/>
    </location>
</feature>
<feature type="transmembrane region" description="Helical" evidence="1">
    <location>
        <begin position="67"/>
        <end position="89"/>
    </location>
</feature>
<dbReference type="InterPro" id="IPR035965">
    <property type="entry name" value="PAS-like_dom_sf"/>
</dbReference>
<dbReference type="SUPFAM" id="SSF55073">
    <property type="entry name" value="Nucleotide cyclase"/>
    <property type="match status" value="1"/>
</dbReference>
<dbReference type="Proteomes" id="UP001597176">
    <property type="component" value="Unassembled WGS sequence"/>
</dbReference>
<dbReference type="InterPro" id="IPR001633">
    <property type="entry name" value="EAL_dom"/>
</dbReference>
<keyword evidence="1" id="KW-0472">Membrane</keyword>
<sequence>MRLSVAMWKNRLSAIGGEFVSVEREAAFQKERLPETMRHARLLFLFAIGLNTLFLLSDWRFAGQAHFWVAVPARLGVVLVSLVCFLAAWRISTFRGLQAIMVTWEILVALGVAALCSSRSDIALFVLLLLPAIYMIVVPTSFVWSVTSSVFASIALTAGYLLPPPLPPTALGIVLAVLLSTVSLVLFVVRSNRLRRLEWTATEAERRANAELADSRRLFETMFKAVPIPIVVSRQEDGRIVDANDAATRFFGLQDGALLSRYRTRDLVDKASLRLIQAELDRTGSAKDIEISTGPMGRARRDVMLSAVAVQMDGATRIISSLVDITSRKAMEERIKLAAQHDVLTGLPNRGLFQTTLDAALSAAEVSGQRVGLILIDLDEFKEVNDTLGHEAGDALLKEVARRLGNAIGKQDLVARLGGDEFVIIAACEQGRHQPSRRIHALSQAILEVLNPPMAVSGRVVAPRASLGLALFPEHAANPTDLFTNADLALYAAKAAGRNRAMLFVPALRADIERRVSVAREMRAALELGGLVPYYQPKVSLTTGEIVGFEALARWQHPSRGLLAPADFATVFNDPEIGIAVGNVLARQIFADMAGWIAQGYDPGRVFFNLSSAQFAQDDLAESLLADLAAAGLSHDRIGVEVTETVLLGGHGDRVSAVLSALHGAGVRVALDDFGTGYASLTHLKQYPVDEIKVDRSFVRDLERDPNDAAIVTAVVQLGQSLGLDVTAEGVETEAQVLFLQQQGCAYAQGYLYSKPMAQSRVPWFLTNHSGTRHTGESSAQADAAALALRIA</sequence>
<feature type="transmembrane region" description="Helical" evidence="1">
    <location>
        <begin position="121"/>
        <end position="137"/>
    </location>
</feature>
<keyword evidence="6" id="KW-1185">Reference proteome</keyword>
<name>A0ABW3X2V3_9HYPH</name>
<dbReference type="SUPFAM" id="SSF55785">
    <property type="entry name" value="PYP-like sensor domain (PAS domain)"/>
    <property type="match status" value="1"/>
</dbReference>
<evidence type="ECO:0000259" key="3">
    <source>
        <dbReference type="PROSITE" id="PS50883"/>
    </source>
</evidence>
<dbReference type="SMART" id="SM00267">
    <property type="entry name" value="GGDEF"/>
    <property type="match status" value="1"/>
</dbReference>
<dbReference type="NCBIfam" id="TIGR00229">
    <property type="entry name" value="sensory_box"/>
    <property type="match status" value="1"/>
</dbReference>
<dbReference type="SMART" id="SM00052">
    <property type="entry name" value="EAL"/>
    <property type="match status" value="1"/>
</dbReference>
<comment type="caution">
    <text evidence="5">The sequence shown here is derived from an EMBL/GenBank/DDBJ whole genome shotgun (WGS) entry which is preliminary data.</text>
</comment>
<dbReference type="Pfam" id="PF13188">
    <property type="entry name" value="PAS_8"/>
    <property type="match status" value="1"/>
</dbReference>
<dbReference type="Pfam" id="PF00990">
    <property type="entry name" value="GGDEF"/>
    <property type="match status" value="1"/>
</dbReference>
<dbReference type="Gene3D" id="3.30.70.270">
    <property type="match status" value="1"/>
</dbReference>
<dbReference type="SUPFAM" id="SSF141868">
    <property type="entry name" value="EAL domain-like"/>
    <property type="match status" value="1"/>
</dbReference>
<dbReference type="PANTHER" id="PTHR44757">
    <property type="entry name" value="DIGUANYLATE CYCLASE DGCP"/>
    <property type="match status" value="1"/>
</dbReference>
<reference evidence="6" key="1">
    <citation type="journal article" date="2019" name="Int. J. Syst. Evol. Microbiol.">
        <title>The Global Catalogue of Microorganisms (GCM) 10K type strain sequencing project: providing services to taxonomists for standard genome sequencing and annotation.</title>
        <authorList>
            <consortium name="The Broad Institute Genomics Platform"/>
            <consortium name="The Broad Institute Genome Sequencing Center for Infectious Disease"/>
            <person name="Wu L."/>
            <person name="Ma J."/>
        </authorList>
    </citation>
    <scope>NUCLEOTIDE SEQUENCE [LARGE SCALE GENOMIC DNA]</scope>
    <source>
        <strain evidence="6">CCUG 56108</strain>
    </source>
</reference>
<evidence type="ECO:0000259" key="4">
    <source>
        <dbReference type="PROSITE" id="PS50887"/>
    </source>
</evidence>
<evidence type="ECO:0000313" key="6">
    <source>
        <dbReference type="Proteomes" id="UP001597176"/>
    </source>
</evidence>
<dbReference type="Gene3D" id="3.30.450.20">
    <property type="entry name" value="PAS domain"/>
    <property type="match status" value="1"/>
</dbReference>
<dbReference type="PANTHER" id="PTHR44757:SF2">
    <property type="entry name" value="BIOFILM ARCHITECTURE MAINTENANCE PROTEIN MBAA"/>
    <property type="match status" value="1"/>
</dbReference>
<dbReference type="Gene3D" id="3.20.20.450">
    <property type="entry name" value="EAL domain"/>
    <property type="match status" value="1"/>
</dbReference>
<dbReference type="PROSITE" id="PS50887">
    <property type="entry name" value="GGDEF"/>
    <property type="match status" value="1"/>
</dbReference>
<evidence type="ECO:0000256" key="1">
    <source>
        <dbReference type="SAM" id="Phobius"/>
    </source>
</evidence>
<dbReference type="InterPro" id="IPR000160">
    <property type="entry name" value="GGDEF_dom"/>
</dbReference>
<feature type="domain" description="GGDEF" evidence="4">
    <location>
        <begin position="369"/>
        <end position="506"/>
    </location>
</feature>
<dbReference type="Pfam" id="PF00563">
    <property type="entry name" value="EAL"/>
    <property type="match status" value="1"/>
</dbReference>
<protein>
    <submittedName>
        <fullName evidence="5">Bifunctional diguanylate cyclase/phosphodiesterase</fullName>
    </submittedName>
</protein>
<feature type="domain" description="EAL" evidence="3">
    <location>
        <begin position="515"/>
        <end position="770"/>
    </location>
</feature>
<keyword evidence="1" id="KW-1133">Transmembrane helix</keyword>
<keyword evidence="1" id="KW-0812">Transmembrane</keyword>
<dbReference type="InterPro" id="IPR035919">
    <property type="entry name" value="EAL_sf"/>
</dbReference>
<accession>A0ABW3X2V3</accession>
<dbReference type="PROSITE" id="PS50883">
    <property type="entry name" value="EAL"/>
    <property type="match status" value="1"/>
</dbReference>
<feature type="transmembrane region" description="Helical" evidence="1">
    <location>
        <begin position="169"/>
        <end position="189"/>
    </location>
</feature>
<dbReference type="CDD" id="cd01949">
    <property type="entry name" value="GGDEF"/>
    <property type="match status" value="1"/>
</dbReference>
<dbReference type="EMBL" id="JBHTND010000029">
    <property type="protein sequence ID" value="MFD1303440.1"/>
    <property type="molecule type" value="Genomic_DNA"/>
</dbReference>
<evidence type="ECO:0000259" key="2">
    <source>
        <dbReference type="PROSITE" id="PS50112"/>
    </source>
</evidence>
<dbReference type="NCBIfam" id="TIGR00254">
    <property type="entry name" value="GGDEF"/>
    <property type="match status" value="1"/>
</dbReference>
<dbReference type="CDD" id="cd01948">
    <property type="entry name" value="EAL"/>
    <property type="match status" value="1"/>
</dbReference>
<dbReference type="SMART" id="SM00091">
    <property type="entry name" value="PAS"/>
    <property type="match status" value="1"/>
</dbReference>
<dbReference type="InterPro" id="IPR000014">
    <property type="entry name" value="PAS"/>
</dbReference>
<dbReference type="PROSITE" id="PS50112">
    <property type="entry name" value="PAS"/>
    <property type="match status" value="1"/>
</dbReference>
<gene>
    <name evidence="5" type="ORF">ACFQ4G_17850</name>
</gene>
<evidence type="ECO:0000313" key="5">
    <source>
        <dbReference type="EMBL" id="MFD1303440.1"/>
    </source>
</evidence>
<dbReference type="InterPro" id="IPR029787">
    <property type="entry name" value="Nucleotide_cyclase"/>
</dbReference>
<dbReference type="InterPro" id="IPR052155">
    <property type="entry name" value="Biofilm_reg_signaling"/>
</dbReference>
<dbReference type="InterPro" id="IPR043128">
    <property type="entry name" value="Rev_trsase/Diguanyl_cyclase"/>
</dbReference>
<feature type="domain" description="PAS" evidence="2">
    <location>
        <begin position="215"/>
        <end position="287"/>
    </location>
</feature>
<organism evidence="5 6">
    <name type="scientific">Methylobacterium marchantiae</name>
    <dbReference type="NCBI Taxonomy" id="600331"/>
    <lineage>
        <taxon>Bacteria</taxon>
        <taxon>Pseudomonadati</taxon>
        <taxon>Pseudomonadota</taxon>
        <taxon>Alphaproteobacteria</taxon>
        <taxon>Hyphomicrobiales</taxon>
        <taxon>Methylobacteriaceae</taxon>
        <taxon>Methylobacterium</taxon>
    </lineage>
</organism>
<proteinExistence type="predicted"/>